<organism evidence="1 2">
    <name type="scientific">candidate division MSBL1 archaeon SCGC-AAA259A05</name>
    <dbReference type="NCBI Taxonomy" id="1698259"/>
    <lineage>
        <taxon>Archaea</taxon>
        <taxon>Methanobacteriati</taxon>
        <taxon>Methanobacteriota</taxon>
        <taxon>candidate division MSBL1</taxon>
    </lineage>
</organism>
<gene>
    <name evidence="1" type="ORF">AKJ57_03090</name>
</gene>
<comment type="caution">
    <text evidence="1">The sequence shown here is derived from an EMBL/GenBank/DDBJ whole genome shotgun (WGS) entry which is preliminary data.</text>
</comment>
<accession>A0A133U9X4</accession>
<dbReference type="Proteomes" id="UP000070163">
    <property type="component" value="Unassembled WGS sequence"/>
</dbReference>
<evidence type="ECO:0000313" key="1">
    <source>
        <dbReference type="EMBL" id="KXA90936.1"/>
    </source>
</evidence>
<keyword evidence="2" id="KW-1185">Reference proteome</keyword>
<name>A0A133U9X4_9EURY</name>
<dbReference type="AlphaFoldDB" id="A0A133U9X4"/>
<protein>
    <submittedName>
        <fullName evidence="1">Uncharacterized protein</fullName>
    </submittedName>
</protein>
<evidence type="ECO:0000313" key="2">
    <source>
        <dbReference type="Proteomes" id="UP000070163"/>
    </source>
</evidence>
<reference evidence="1 2" key="1">
    <citation type="journal article" date="2016" name="Sci. Rep.">
        <title>Metabolic traits of an uncultured archaeal lineage -MSBL1- from brine pools of the Red Sea.</title>
        <authorList>
            <person name="Mwirichia R."/>
            <person name="Alam I."/>
            <person name="Rashid M."/>
            <person name="Vinu M."/>
            <person name="Ba-Alawi W."/>
            <person name="Anthony Kamau A."/>
            <person name="Kamanda Ngugi D."/>
            <person name="Goker M."/>
            <person name="Klenk H.P."/>
            <person name="Bajic V."/>
            <person name="Stingl U."/>
        </authorList>
    </citation>
    <scope>NUCLEOTIDE SEQUENCE [LARGE SCALE GENOMIC DNA]</scope>
    <source>
        <strain evidence="1">SCGC-AAA259A05</strain>
    </source>
</reference>
<dbReference type="EMBL" id="LHXJ01000030">
    <property type="protein sequence ID" value="KXA90936.1"/>
    <property type="molecule type" value="Genomic_DNA"/>
</dbReference>
<proteinExistence type="predicted"/>
<sequence length="91" mass="10017">MGIDSVDDHLAMIEALNDPINATGKMDESKFEKGPGQFLEGGDRGGEEDLHGRSLHFGVTGIQTLTLLDMFRSVNILLVDTSKINMVWDVR</sequence>